<evidence type="ECO:0000256" key="1">
    <source>
        <dbReference type="ARBA" id="ARBA00004370"/>
    </source>
</evidence>
<evidence type="ECO:0000256" key="2">
    <source>
        <dbReference type="ARBA" id="ARBA00023136"/>
    </source>
</evidence>
<dbReference type="InterPro" id="IPR001466">
    <property type="entry name" value="Beta-lactam-related"/>
</dbReference>
<keyword evidence="2" id="KW-0472">Membrane</keyword>
<sequence length="289" mass="32139">MVAQYSHGFANVSTKQGNGLKTMYEIDSVQKSLTAGILAQQLNANKVQFTTPLAHFYPRFKPEPQLTVAHALHMTSGLSTKATLPGKTDQAVLAANLRKLTYQPKNFGKFQYTPVNYVLLAGISEKLTHRSYRQLFTRTYIKPLGLKQTRFADALGQTPLAAQGYYAKDYHQKQLTVAKPNWDLIRGELGTGQVFMSVLDLYHAEQALVNGKITGASHDLLYVKKGVYSGGFYVKQPYYQANGTGYGYNGSIAISHNGQNAVLYLSNIQTNNRNQLLTAERKLMVKYGQ</sequence>
<dbReference type="PANTHER" id="PTHR46825">
    <property type="entry name" value="D-ALANYL-D-ALANINE-CARBOXYPEPTIDASE/ENDOPEPTIDASE AMPH"/>
    <property type="match status" value="1"/>
</dbReference>
<dbReference type="STRING" id="1423726.FC07_GL002455"/>
<keyword evidence="5" id="KW-1185">Reference proteome</keyword>
<comment type="subcellular location">
    <subcellularLocation>
        <location evidence="1">Membrane</location>
    </subcellularLocation>
</comment>
<dbReference type="SUPFAM" id="SSF56601">
    <property type="entry name" value="beta-lactamase/transpeptidase-like"/>
    <property type="match status" value="1"/>
</dbReference>
<dbReference type="AlphaFoldDB" id="A0A0R1GZ66"/>
<evidence type="ECO:0000313" key="5">
    <source>
        <dbReference type="Proteomes" id="UP000051461"/>
    </source>
</evidence>
<reference evidence="4 5" key="1">
    <citation type="journal article" date="2015" name="Genome Announc.">
        <title>Expanding the biotechnology potential of lactobacilli through comparative genomics of 213 strains and associated genera.</title>
        <authorList>
            <person name="Sun Z."/>
            <person name="Harris H.M."/>
            <person name="McCann A."/>
            <person name="Guo C."/>
            <person name="Argimon S."/>
            <person name="Zhang W."/>
            <person name="Yang X."/>
            <person name="Jeffery I.B."/>
            <person name="Cooney J.C."/>
            <person name="Kagawa T.F."/>
            <person name="Liu W."/>
            <person name="Song Y."/>
            <person name="Salvetti E."/>
            <person name="Wrobel A."/>
            <person name="Rasinkangas P."/>
            <person name="Parkhill J."/>
            <person name="Rea M.C."/>
            <person name="O'Sullivan O."/>
            <person name="Ritari J."/>
            <person name="Douillard F.P."/>
            <person name="Paul Ross R."/>
            <person name="Yang R."/>
            <person name="Briner A.E."/>
            <person name="Felis G.E."/>
            <person name="de Vos W.M."/>
            <person name="Barrangou R."/>
            <person name="Klaenhammer T.R."/>
            <person name="Caufield P.W."/>
            <person name="Cui Y."/>
            <person name="Zhang H."/>
            <person name="O'Toole P.W."/>
        </authorList>
    </citation>
    <scope>NUCLEOTIDE SEQUENCE [LARGE SCALE GENOMIC DNA]</scope>
    <source>
        <strain evidence="4 5">DSM 20003</strain>
    </source>
</reference>
<dbReference type="Pfam" id="PF00144">
    <property type="entry name" value="Beta-lactamase"/>
    <property type="match status" value="1"/>
</dbReference>
<dbReference type="Proteomes" id="UP000051461">
    <property type="component" value="Unassembled WGS sequence"/>
</dbReference>
<gene>
    <name evidence="4" type="ORF">FC07_GL002455</name>
</gene>
<proteinExistence type="predicted"/>
<dbReference type="InterPro" id="IPR012338">
    <property type="entry name" value="Beta-lactam/transpept-like"/>
</dbReference>
<dbReference type="GO" id="GO:0016020">
    <property type="term" value="C:membrane"/>
    <property type="evidence" value="ECO:0007669"/>
    <property type="project" value="UniProtKB-SubCell"/>
</dbReference>
<protein>
    <submittedName>
        <fullName evidence="4">Beta-lactamase class C related penicillin binding protein</fullName>
    </submittedName>
</protein>
<dbReference type="EMBL" id="AZDA01000043">
    <property type="protein sequence ID" value="KRK39486.1"/>
    <property type="molecule type" value="Genomic_DNA"/>
</dbReference>
<dbReference type="PANTHER" id="PTHR46825:SF11">
    <property type="entry name" value="PENICILLIN-BINDING PROTEIN 4"/>
    <property type="match status" value="1"/>
</dbReference>
<evidence type="ECO:0000259" key="3">
    <source>
        <dbReference type="Pfam" id="PF00144"/>
    </source>
</evidence>
<accession>A0A0R1GZ66</accession>
<evidence type="ECO:0000313" key="4">
    <source>
        <dbReference type="EMBL" id="KRK39486.1"/>
    </source>
</evidence>
<name>A0A0R1GZ66_9LACO</name>
<comment type="caution">
    <text evidence="4">The sequence shown here is derived from an EMBL/GenBank/DDBJ whole genome shotgun (WGS) entry which is preliminary data.</text>
</comment>
<dbReference type="Gene3D" id="3.40.710.10">
    <property type="entry name" value="DD-peptidase/beta-lactamase superfamily"/>
    <property type="match status" value="1"/>
</dbReference>
<dbReference type="PATRIC" id="fig|1423726.3.peg.2547"/>
<organism evidence="4 5">
    <name type="scientific">Loigolactobacillus bifermentans DSM 20003</name>
    <dbReference type="NCBI Taxonomy" id="1423726"/>
    <lineage>
        <taxon>Bacteria</taxon>
        <taxon>Bacillati</taxon>
        <taxon>Bacillota</taxon>
        <taxon>Bacilli</taxon>
        <taxon>Lactobacillales</taxon>
        <taxon>Lactobacillaceae</taxon>
        <taxon>Loigolactobacillus</taxon>
    </lineage>
</organism>
<feature type="domain" description="Beta-lactamase-related" evidence="3">
    <location>
        <begin position="4"/>
        <end position="273"/>
    </location>
</feature>
<dbReference type="InterPro" id="IPR050491">
    <property type="entry name" value="AmpC-like"/>
</dbReference>